<evidence type="ECO:0000313" key="9">
    <source>
        <dbReference type="Proteomes" id="UP000001996"/>
    </source>
</evidence>
<dbReference type="SUPFAM" id="SSF50044">
    <property type="entry name" value="SH3-domain"/>
    <property type="match status" value="1"/>
</dbReference>
<dbReference type="SMART" id="SM00312">
    <property type="entry name" value="PX"/>
    <property type="match status" value="1"/>
</dbReference>
<dbReference type="Pfam" id="PF00787">
    <property type="entry name" value="PX"/>
    <property type="match status" value="1"/>
</dbReference>
<feature type="compositionally biased region" description="Polar residues" evidence="5">
    <location>
        <begin position="457"/>
        <end position="495"/>
    </location>
</feature>
<keyword evidence="9" id="KW-1185">Reference proteome</keyword>
<evidence type="ECO:0000259" key="6">
    <source>
        <dbReference type="PROSITE" id="PS50002"/>
    </source>
</evidence>
<dbReference type="InterPro" id="IPR036871">
    <property type="entry name" value="PX_dom_sf"/>
</dbReference>
<dbReference type="GO" id="GO:0030447">
    <property type="term" value="P:filamentous growth"/>
    <property type="evidence" value="ECO:0007669"/>
    <property type="project" value="UniProtKB-ARBA"/>
</dbReference>
<feature type="compositionally biased region" description="Polar residues" evidence="5">
    <location>
        <begin position="702"/>
        <end position="712"/>
    </location>
</feature>
<dbReference type="Gene3D" id="2.30.30.40">
    <property type="entry name" value="SH3 Domains"/>
    <property type="match status" value="1"/>
</dbReference>
<feature type="domain" description="PX" evidence="7">
    <location>
        <begin position="165"/>
        <end position="349"/>
    </location>
</feature>
<dbReference type="eggNOG" id="KOG4773">
    <property type="taxonomic scope" value="Eukaryota"/>
</dbReference>
<feature type="region of interest" description="Disordered" evidence="5">
    <location>
        <begin position="457"/>
        <end position="542"/>
    </location>
</feature>
<dbReference type="AlphaFoldDB" id="A5DT19"/>
<dbReference type="PROSITE" id="PS50195">
    <property type="entry name" value="PX"/>
    <property type="match status" value="1"/>
</dbReference>
<dbReference type="HOGENOM" id="CLU_019411_0_0_1"/>
<accession>A5DT19</accession>
<feature type="compositionally biased region" description="Basic and acidic residues" evidence="5">
    <location>
        <begin position="272"/>
        <end position="283"/>
    </location>
</feature>
<dbReference type="InterPro" id="IPR036028">
    <property type="entry name" value="SH3-like_dom_sf"/>
</dbReference>
<feature type="compositionally biased region" description="Polar residues" evidence="5">
    <location>
        <begin position="677"/>
        <end position="693"/>
    </location>
</feature>
<dbReference type="OMA" id="WYRLDVE"/>
<gene>
    <name evidence="8" type="ORF">LELG_00505</name>
</gene>
<evidence type="ECO:0000256" key="3">
    <source>
        <dbReference type="PROSITE-ProRule" id="PRU00192"/>
    </source>
</evidence>
<dbReference type="Gene3D" id="3.30.1520.10">
    <property type="entry name" value="Phox-like domain"/>
    <property type="match status" value="1"/>
</dbReference>
<dbReference type="CDD" id="cd06890">
    <property type="entry name" value="PX_Bem1p"/>
    <property type="match status" value="1"/>
</dbReference>
<dbReference type="EMBL" id="CH981524">
    <property type="protein sequence ID" value="EDK42327.1"/>
    <property type="molecule type" value="Genomic_DNA"/>
</dbReference>
<organism evidence="8 9">
    <name type="scientific">Lodderomyces elongisporus (strain ATCC 11503 / CBS 2605 / JCM 1781 / NBRC 1676 / NRRL YB-4239)</name>
    <name type="common">Yeast</name>
    <name type="synonym">Saccharomyces elongisporus</name>
    <dbReference type="NCBI Taxonomy" id="379508"/>
    <lineage>
        <taxon>Eukaryota</taxon>
        <taxon>Fungi</taxon>
        <taxon>Dikarya</taxon>
        <taxon>Ascomycota</taxon>
        <taxon>Saccharomycotina</taxon>
        <taxon>Pichiomycetes</taxon>
        <taxon>Debaryomycetaceae</taxon>
        <taxon>Candida/Lodderomyces clade</taxon>
        <taxon>Lodderomyces</taxon>
    </lineage>
</organism>
<dbReference type="VEuPathDB" id="FungiDB:LELG_00505"/>
<keyword evidence="1 3" id="KW-0728">SH3 domain</keyword>
<dbReference type="Proteomes" id="UP000001996">
    <property type="component" value="Unassembled WGS sequence"/>
</dbReference>
<dbReference type="GO" id="GO:0000747">
    <property type="term" value="P:conjugation with cellular fusion"/>
    <property type="evidence" value="ECO:0007669"/>
    <property type="project" value="TreeGrafter"/>
</dbReference>
<dbReference type="Pfam" id="PF00018">
    <property type="entry name" value="SH3_1"/>
    <property type="match status" value="1"/>
</dbReference>
<dbReference type="STRING" id="379508.A5DT19"/>
<dbReference type="InParanoid" id="A5DT19"/>
<evidence type="ECO:0008006" key="10">
    <source>
        <dbReference type="Google" id="ProtNLM"/>
    </source>
</evidence>
<feature type="region of interest" description="Disordered" evidence="5">
    <location>
        <begin position="562"/>
        <end position="743"/>
    </location>
</feature>
<dbReference type="SUPFAM" id="SSF64268">
    <property type="entry name" value="PX domain"/>
    <property type="match status" value="1"/>
</dbReference>
<dbReference type="PROSITE" id="PS50002">
    <property type="entry name" value="SH3"/>
    <property type="match status" value="1"/>
</dbReference>
<name>A5DT19_LODEL</name>
<feature type="compositionally biased region" description="Gly residues" evidence="5">
    <location>
        <begin position="727"/>
        <end position="736"/>
    </location>
</feature>
<feature type="compositionally biased region" description="Low complexity" evidence="5">
    <location>
        <begin position="1"/>
        <end position="12"/>
    </location>
</feature>
<dbReference type="InterPro" id="IPR051228">
    <property type="entry name" value="NADPH_Oxidase/PX-Domain"/>
</dbReference>
<keyword evidence="2" id="KW-0677">Repeat</keyword>
<dbReference type="GeneID" id="5235773"/>
<feature type="compositionally biased region" description="Low complexity" evidence="5">
    <location>
        <begin position="717"/>
        <end position="726"/>
    </location>
</feature>
<feature type="region of interest" description="Disordered" evidence="5">
    <location>
        <begin position="1"/>
        <end position="24"/>
    </location>
</feature>
<dbReference type="PANTHER" id="PTHR15706:SF2">
    <property type="entry name" value="SH3 AND PX DOMAIN-CONTAINING PROTEIN 2A"/>
    <property type="match status" value="1"/>
</dbReference>
<dbReference type="PANTHER" id="PTHR15706">
    <property type="entry name" value="SH3 MULTIPLE DOMAIN"/>
    <property type="match status" value="1"/>
</dbReference>
<feature type="coiled-coil region" evidence="4">
    <location>
        <begin position="386"/>
        <end position="417"/>
    </location>
</feature>
<evidence type="ECO:0000313" key="8">
    <source>
        <dbReference type="EMBL" id="EDK42327.1"/>
    </source>
</evidence>
<protein>
    <recommendedName>
        <fullName evidence="10">SH3 domain-containing protein</fullName>
    </recommendedName>
</protein>
<evidence type="ECO:0000256" key="2">
    <source>
        <dbReference type="ARBA" id="ARBA00022737"/>
    </source>
</evidence>
<evidence type="ECO:0000256" key="1">
    <source>
        <dbReference type="ARBA" id="ARBA00022443"/>
    </source>
</evidence>
<evidence type="ECO:0000256" key="4">
    <source>
        <dbReference type="SAM" id="Coils"/>
    </source>
</evidence>
<feature type="domain" description="SH3" evidence="6">
    <location>
        <begin position="62"/>
        <end position="124"/>
    </location>
</feature>
<sequence length="820" mass="92084">MIISTAAATATVAPPPPPQQQRHTDHLLGDKYSSKAQGLTRTFKTLKISGPKTKEEITTDLKSNIILAAKFPFDAESSNELSIKTGDILKLLATPKDGWILVKYIDRLHTPGLIPASYVDIVVNDPVHPITLNWLHSQDTYSIINDHKYLDLQFNKVESKFQTINNRAYPTSASIPNFFLYKKRYWYRLDIEYSDKSTAHVCRYYQDFYNLHIDLLDLVENVGKKDSADAKTLKLPKLPEPIPTNTKSLTNAEEEKTAIGSSNDSNNVNDKNNNKDNNIDRNNDQGSHNDSVDEKARQRARIEDELQEVTMLLKRCNDLNIYTNKLILNKYLQTSKQLVDWLSTDYKDLPGFCISEEELLHREENDTILSNDEINEKLLPGSINVVKDFNEKKLKLQEELEREAKAKEEELKKQNRSDIDGDHEAEDLDELTELADEDLPARSKSKNIYNNYQQASHVFSSARQPSLKLNSPRLNRSDSKSATNQGVPTQGAHAQNSRKHSQASLAHTTSFSSNSSSSPTDAAPIRELPVSTPDTSIDSAYNSSFTQTPKLQQFSMTLNPFLNGQKTASSTTPVAIKKQQHPQQQQQQQHHHHHPAVPETAHQSSQMVPPGPYNHPMYGTPPKGSPKLINTNIASPKMHYSPKPGLPPQVNTSQSPLKHSPKTFPIPPQQYQYQQQHSPSGQKSHPQPFSPLNQGMIPLAPNHQQMGSNNPFVYTKGNGVNSTSTSGGSGSGGNGGDSRTPPQNLKCKISNFNNETFAIILNKAQIKSVQDLKISVKQRVYYTKLFIKLPNLNNYENIDIVKFNITEFLRFNDEVALRIS</sequence>
<proteinExistence type="predicted"/>
<dbReference type="GO" id="GO:0043332">
    <property type="term" value="C:mating projection tip"/>
    <property type="evidence" value="ECO:0007669"/>
    <property type="project" value="TreeGrafter"/>
</dbReference>
<feature type="compositionally biased region" description="Polar residues" evidence="5">
    <location>
        <begin position="562"/>
        <end position="573"/>
    </location>
</feature>
<dbReference type="KEGG" id="lel:PVL30_000490"/>
<dbReference type="GO" id="GO:0005737">
    <property type="term" value="C:cytoplasm"/>
    <property type="evidence" value="ECO:0007669"/>
    <property type="project" value="TreeGrafter"/>
</dbReference>
<evidence type="ECO:0000259" key="7">
    <source>
        <dbReference type="PROSITE" id="PS50195"/>
    </source>
</evidence>
<dbReference type="GO" id="GO:0030674">
    <property type="term" value="F:protein-macromolecule adaptor activity"/>
    <property type="evidence" value="ECO:0007669"/>
    <property type="project" value="TreeGrafter"/>
</dbReference>
<feature type="region of interest" description="Disordered" evidence="5">
    <location>
        <begin position="234"/>
        <end position="297"/>
    </location>
</feature>
<dbReference type="GO" id="GO:0035091">
    <property type="term" value="F:phosphatidylinositol binding"/>
    <property type="evidence" value="ECO:0007669"/>
    <property type="project" value="InterPro"/>
</dbReference>
<feature type="compositionally biased region" description="Polar residues" evidence="5">
    <location>
        <begin position="532"/>
        <end position="542"/>
    </location>
</feature>
<dbReference type="InterPro" id="IPR035550">
    <property type="entry name" value="Bem1/Scd2_PX"/>
</dbReference>
<dbReference type="InterPro" id="IPR001452">
    <property type="entry name" value="SH3_domain"/>
</dbReference>
<keyword evidence="4" id="KW-0175">Coiled coil</keyword>
<feature type="compositionally biased region" description="Low complexity" evidence="5">
    <location>
        <begin position="261"/>
        <end position="271"/>
    </location>
</feature>
<dbReference type="SMART" id="SM00326">
    <property type="entry name" value="SH3"/>
    <property type="match status" value="1"/>
</dbReference>
<reference evidence="8 9" key="1">
    <citation type="journal article" date="2009" name="Nature">
        <title>Evolution of pathogenicity and sexual reproduction in eight Candida genomes.</title>
        <authorList>
            <person name="Butler G."/>
            <person name="Rasmussen M.D."/>
            <person name="Lin M.F."/>
            <person name="Santos M.A."/>
            <person name="Sakthikumar S."/>
            <person name="Munro C.A."/>
            <person name="Rheinbay E."/>
            <person name="Grabherr M."/>
            <person name="Forche A."/>
            <person name="Reedy J.L."/>
            <person name="Agrafioti I."/>
            <person name="Arnaud M.B."/>
            <person name="Bates S."/>
            <person name="Brown A.J."/>
            <person name="Brunke S."/>
            <person name="Costanzo M.C."/>
            <person name="Fitzpatrick D.A."/>
            <person name="de Groot P.W."/>
            <person name="Harris D."/>
            <person name="Hoyer L.L."/>
            <person name="Hube B."/>
            <person name="Klis F.M."/>
            <person name="Kodira C."/>
            <person name="Lennard N."/>
            <person name="Logue M.E."/>
            <person name="Martin R."/>
            <person name="Neiman A.M."/>
            <person name="Nikolaou E."/>
            <person name="Quail M.A."/>
            <person name="Quinn J."/>
            <person name="Santos M.C."/>
            <person name="Schmitzberger F.F."/>
            <person name="Sherlock G."/>
            <person name="Shah P."/>
            <person name="Silverstein K.A."/>
            <person name="Skrzypek M.S."/>
            <person name="Soll D."/>
            <person name="Staggs R."/>
            <person name="Stansfield I."/>
            <person name="Stumpf M.P."/>
            <person name="Sudbery P.E."/>
            <person name="Srikantha T."/>
            <person name="Zeng Q."/>
            <person name="Berman J."/>
            <person name="Berriman M."/>
            <person name="Heitman J."/>
            <person name="Gow N.A."/>
            <person name="Lorenz M.C."/>
            <person name="Birren B.W."/>
            <person name="Kellis M."/>
            <person name="Cuomo C.A."/>
        </authorList>
    </citation>
    <scope>NUCLEOTIDE SEQUENCE [LARGE SCALE GENOMIC DNA]</scope>
    <source>
        <strain evidence="9">ATCC 11503 / BCRC 21390 / CBS 2605 / JCM 1781 / NBRC 1676 / NRRL YB-4239</strain>
    </source>
</reference>
<dbReference type="InterPro" id="IPR001683">
    <property type="entry name" value="PX_dom"/>
</dbReference>
<evidence type="ECO:0000256" key="5">
    <source>
        <dbReference type="SAM" id="MobiDB-lite"/>
    </source>
</evidence>
<dbReference type="OrthoDB" id="548867at2759"/>